<evidence type="ECO:0000256" key="3">
    <source>
        <dbReference type="ARBA" id="ARBA00022827"/>
    </source>
</evidence>
<dbReference type="Pfam" id="PF01266">
    <property type="entry name" value="DAO"/>
    <property type="match status" value="1"/>
</dbReference>
<dbReference type="InterPro" id="IPR036188">
    <property type="entry name" value="FAD/NAD-bd_sf"/>
</dbReference>
<evidence type="ECO:0000259" key="6">
    <source>
        <dbReference type="Pfam" id="PF01266"/>
    </source>
</evidence>
<comment type="similarity">
    <text evidence="5">Belongs to the L2HGDH family.</text>
</comment>
<dbReference type="InterPro" id="IPR006076">
    <property type="entry name" value="FAD-dep_OxRdtase"/>
</dbReference>
<dbReference type="Proteomes" id="UP000615755">
    <property type="component" value="Unassembled WGS sequence"/>
</dbReference>
<dbReference type="RefSeq" id="WP_192509122.1">
    <property type="nucleotide sequence ID" value="NZ_AQGV01000014.1"/>
</dbReference>
<dbReference type="Gene3D" id="3.50.50.60">
    <property type="entry name" value="FAD/NAD(P)-binding domain"/>
    <property type="match status" value="1"/>
</dbReference>
<comment type="cofactor">
    <cofactor evidence="1">
        <name>FAD</name>
        <dbReference type="ChEBI" id="CHEBI:57692"/>
    </cofactor>
</comment>
<dbReference type="Gene3D" id="3.30.9.10">
    <property type="entry name" value="D-Amino Acid Oxidase, subunit A, domain 2"/>
    <property type="match status" value="1"/>
</dbReference>
<organism evidence="7 8">
    <name type="scientific">Pseudoalteromonas aurantia 208</name>
    <dbReference type="NCBI Taxonomy" id="1314867"/>
    <lineage>
        <taxon>Bacteria</taxon>
        <taxon>Pseudomonadati</taxon>
        <taxon>Pseudomonadota</taxon>
        <taxon>Gammaproteobacteria</taxon>
        <taxon>Alteromonadales</taxon>
        <taxon>Pseudoalteromonadaceae</taxon>
        <taxon>Pseudoalteromonas</taxon>
    </lineage>
</organism>
<evidence type="ECO:0000313" key="7">
    <source>
        <dbReference type="EMBL" id="MBE0369943.1"/>
    </source>
</evidence>
<dbReference type="NCBIfam" id="NF008726">
    <property type="entry name" value="PRK11728.1"/>
    <property type="match status" value="1"/>
</dbReference>
<proteinExistence type="inferred from homology"/>
<evidence type="ECO:0000256" key="2">
    <source>
        <dbReference type="ARBA" id="ARBA00022630"/>
    </source>
</evidence>
<dbReference type="SUPFAM" id="SSF51905">
    <property type="entry name" value="FAD/NAD(P)-binding domain"/>
    <property type="match status" value="1"/>
</dbReference>
<sequence length="401" mass="44507">MKSFDYVIIGSGIVGLSTALELKQSHPNATVAVIEKESELAIHQTGRNSGVIHAGVYYKSGSLKAEFCKAGSQATKDFCEEHNIEYQQPGKLVVATNQVELERLEKLHALCSENGIPAEEIDAHTLQAIEPNIIGLRALKFKQTAIVDYKVICQKKAELFTRMGGEILTSTELYSASETTESIHLKTSNGVIKTCYLVACAGLHADKVASMFNIPLDFRIIPFRGEYYELSQNEHNRVSHLIYPVPDPSLPFLGIHITPMVSGKVTVGPNAVLGWKREGYGKLNFCVKDAWINLSFLGFWKLLATYKHAALSELQNTFSKRRYLKEVQKYCPAIKLSDLQRFPTGIRAQAVTTNGKLIQDFLFKETQRSLHVCNAPSPAATSAIPISQYIVKKLKEKSAQC</sequence>
<comment type="caution">
    <text evidence="7">The sequence shown here is derived from an EMBL/GenBank/DDBJ whole genome shotgun (WGS) entry which is preliminary data.</text>
</comment>
<evidence type="ECO:0000256" key="1">
    <source>
        <dbReference type="ARBA" id="ARBA00001974"/>
    </source>
</evidence>
<name>A0ABR9EG12_9GAMM</name>
<dbReference type="EMBL" id="AQGV01000014">
    <property type="protein sequence ID" value="MBE0369943.1"/>
    <property type="molecule type" value="Genomic_DNA"/>
</dbReference>
<keyword evidence="4" id="KW-0560">Oxidoreductase</keyword>
<reference evidence="7 8" key="1">
    <citation type="submission" date="2015-03" db="EMBL/GenBank/DDBJ databases">
        <title>Genome sequence of Pseudoalteromonas aurantia.</title>
        <authorList>
            <person name="Xie B.-B."/>
            <person name="Rong J.-C."/>
            <person name="Qin Q.-L."/>
            <person name="Zhang Y.-Z."/>
        </authorList>
    </citation>
    <scope>NUCLEOTIDE SEQUENCE [LARGE SCALE GENOMIC DNA]</scope>
    <source>
        <strain evidence="7 8">208</strain>
    </source>
</reference>
<dbReference type="PANTHER" id="PTHR43104:SF2">
    <property type="entry name" value="L-2-HYDROXYGLUTARATE DEHYDROGENASE, MITOCHONDRIAL"/>
    <property type="match status" value="1"/>
</dbReference>
<gene>
    <name evidence="7" type="primary">lhgO</name>
    <name evidence="7" type="ORF">PAUR_a4553</name>
</gene>
<evidence type="ECO:0000256" key="5">
    <source>
        <dbReference type="ARBA" id="ARBA00037941"/>
    </source>
</evidence>
<keyword evidence="8" id="KW-1185">Reference proteome</keyword>
<dbReference type="PANTHER" id="PTHR43104">
    <property type="entry name" value="L-2-HYDROXYGLUTARATE DEHYDROGENASE, MITOCHONDRIAL"/>
    <property type="match status" value="1"/>
</dbReference>
<evidence type="ECO:0000313" key="8">
    <source>
        <dbReference type="Proteomes" id="UP000615755"/>
    </source>
</evidence>
<feature type="domain" description="FAD dependent oxidoreductase" evidence="6">
    <location>
        <begin position="5"/>
        <end position="391"/>
    </location>
</feature>
<keyword evidence="2" id="KW-0285">Flavoprotein</keyword>
<evidence type="ECO:0000256" key="4">
    <source>
        <dbReference type="ARBA" id="ARBA00023002"/>
    </source>
</evidence>
<accession>A0ABR9EG12</accession>
<protein>
    <submittedName>
        <fullName evidence="7">L-2-hydroxyglutarate oxidase</fullName>
    </submittedName>
</protein>
<keyword evidence="3" id="KW-0274">FAD</keyword>